<accession>A0A6A5HXZ9</accession>
<dbReference type="CTD" id="78773583"/>
<organism evidence="2 3">
    <name type="scientific">Caenorhabditis remanei</name>
    <name type="common">Caenorhabditis vulgaris</name>
    <dbReference type="NCBI Taxonomy" id="31234"/>
    <lineage>
        <taxon>Eukaryota</taxon>
        <taxon>Metazoa</taxon>
        <taxon>Ecdysozoa</taxon>
        <taxon>Nematoda</taxon>
        <taxon>Chromadorea</taxon>
        <taxon>Rhabditida</taxon>
        <taxon>Rhabditina</taxon>
        <taxon>Rhabditomorpha</taxon>
        <taxon>Rhabditoidea</taxon>
        <taxon>Rhabditidae</taxon>
        <taxon>Peloderinae</taxon>
        <taxon>Caenorhabditis</taxon>
    </lineage>
</organism>
<dbReference type="GeneID" id="78773583"/>
<evidence type="ECO:0000313" key="2">
    <source>
        <dbReference type="EMBL" id="KAF1771463.1"/>
    </source>
</evidence>
<gene>
    <name evidence="2" type="ORF">GCK72_003289</name>
</gene>
<dbReference type="EMBL" id="WUAV01000001">
    <property type="protein sequence ID" value="KAF1771463.1"/>
    <property type="molecule type" value="Genomic_DNA"/>
</dbReference>
<evidence type="ECO:0000256" key="1">
    <source>
        <dbReference type="SAM" id="MobiDB-lite"/>
    </source>
</evidence>
<reference evidence="2 3" key="1">
    <citation type="submission" date="2019-12" db="EMBL/GenBank/DDBJ databases">
        <title>Chromosome-level assembly of the Caenorhabditis remanei genome.</title>
        <authorList>
            <person name="Teterina A.A."/>
            <person name="Willis J.H."/>
            <person name="Phillips P.C."/>
        </authorList>
    </citation>
    <scope>NUCLEOTIDE SEQUENCE [LARGE SCALE GENOMIC DNA]</scope>
    <source>
        <strain evidence="2 3">PX506</strain>
        <tissue evidence="2">Whole organism</tissue>
    </source>
</reference>
<comment type="caution">
    <text evidence="2">The sequence shown here is derived from an EMBL/GenBank/DDBJ whole genome shotgun (WGS) entry which is preliminary data.</text>
</comment>
<evidence type="ECO:0000313" key="3">
    <source>
        <dbReference type="Proteomes" id="UP000483820"/>
    </source>
</evidence>
<name>A0A6A5HXZ9_CAERE</name>
<sequence>MRCFLVILTPGCGAFTTPTLKANDGFSAVVVGEAGPDVGGVRKDGGGTDVSMRSGTATLNPGFGALATPMLNAKDGFSAVSDGEAGPDVGGVRNEGGGTDVSMKTGRRKEGGGMEVSMKNGGDESELAAESCGLLESRGSFSAVFRGKISSASLQSSLLPKHFQVFSSTSSGSSGKSTSLITLLCFLFTNNENLSASMKKSRLMSLFSSLIDRN</sequence>
<dbReference type="RefSeq" id="XP_053592594.1">
    <property type="nucleotide sequence ID" value="XM_053723949.1"/>
</dbReference>
<protein>
    <submittedName>
        <fullName evidence="2">Uncharacterized protein</fullName>
    </submittedName>
</protein>
<feature type="region of interest" description="Disordered" evidence="1">
    <location>
        <begin position="82"/>
        <end position="104"/>
    </location>
</feature>
<dbReference type="Proteomes" id="UP000483820">
    <property type="component" value="Chromosome I"/>
</dbReference>
<dbReference type="AlphaFoldDB" id="A0A6A5HXZ9"/>
<proteinExistence type="predicted"/>
<dbReference type="KEGG" id="crq:GCK72_003289"/>